<evidence type="ECO:0000313" key="2">
    <source>
        <dbReference type="Proteomes" id="UP000010556"/>
    </source>
</evidence>
<protein>
    <submittedName>
        <fullName evidence="1">Uncharacterized protein</fullName>
    </submittedName>
</protein>
<accession>L5LRR4</accession>
<dbReference type="Proteomes" id="UP000010556">
    <property type="component" value="Unassembled WGS sequence"/>
</dbReference>
<keyword evidence="2" id="KW-1185">Reference proteome</keyword>
<dbReference type="AlphaFoldDB" id="L5LRR4"/>
<name>L5LRR4_MYODS</name>
<reference evidence="2" key="1">
    <citation type="journal article" date="2013" name="Science">
        <title>Comparative analysis of bat genomes provides insight into the evolution of flight and immunity.</title>
        <authorList>
            <person name="Zhang G."/>
            <person name="Cowled C."/>
            <person name="Shi Z."/>
            <person name="Huang Z."/>
            <person name="Bishop-Lilly K.A."/>
            <person name="Fang X."/>
            <person name="Wynne J.W."/>
            <person name="Xiong Z."/>
            <person name="Baker M.L."/>
            <person name="Zhao W."/>
            <person name="Tachedjian M."/>
            <person name="Zhu Y."/>
            <person name="Zhou P."/>
            <person name="Jiang X."/>
            <person name="Ng J."/>
            <person name="Yang L."/>
            <person name="Wu L."/>
            <person name="Xiao J."/>
            <person name="Feng Y."/>
            <person name="Chen Y."/>
            <person name="Sun X."/>
            <person name="Zhang Y."/>
            <person name="Marsh G.A."/>
            <person name="Crameri G."/>
            <person name="Broder C.C."/>
            <person name="Frey K.G."/>
            <person name="Wang L.F."/>
            <person name="Wang J."/>
        </authorList>
    </citation>
    <scope>NUCLEOTIDE SEQUENCE [LARGE SCALE GENOMIC DNA]</scope>
</reference>
<gene>
    <name evidence="1" type="ORF">MDA_GLEAN10004453</name>
</gene>
<organism evidence="1 2">
    <name type="scientific">Myotis davidii</name>
    <name type="common">David's myotis</name>
    <dbReference type="NCBI Taxonomy" id="225400"/>
    <lineage>
        <taxon>Eukaryota</taxon>
        <taxon>Metazoa</taxon>
        <taxon>Chordata</taxon>
        <taxon>Craniata</taxon>
        <taxon>Vertebrata</taxon>
        <taxon>Euteleostomi</taxon>
        <taxon>Mammalia</taxon>
        <taxon>Eutheria</taxon>
        <taxon>Laurasiatheria</taxon>
        <taxon>Chiroptera</taxon>
        <taxon>Yangochiroptera</taxon>
        <taxon>Vespertilionidae</taxon>
        <taxon>Myotis</taxon>
    </lineage>
</organism>
<sequence length="63" mass="6245">MVLAGLAPPAVLVHGARWPGSTSCASAVPAGLGPPAVPVCGARRPGYTSCAGLRCLQAFSQEL</sequence>
<evidence type="ECO:0000313" key="1">
    <source>
        <dbReference type="EMBL" id="ELK28776.1"/>
    </source>
</evidence>
<dbReference type="EMBL" id="KB108795">
    <property type="protein sequence ID" value="ELK28776.1"/>
    <property type="molecule type" value="Genomic_DNA"/>
</dbReference>
<proteinExistence type="predicted"/>